<proteinExistence type="predicted"/>
<name>A0A6J5PDB3_9CAUD</name>
<reference evidence="2" key="1">
    <citation type="submission" date="2020-05" db="EMBL/GenBank/DDBJ databases">
        <authorList>
            <person name="Chiriac C."/>
            <person name="Salcher M."/>
            <person name="Ghai R."/>
            <person name="Kavagutti S V."/>
        </authorList>
    </citation>
    <scope>NUCLEOTIDE SEQUENCE</scope>
</reference>
<gene>
    <name evidence="3" type="ORF">UFOVP1282_21</name>
    <name evidence="2" type="ORF">UFOVP888_22</name>
</gene>
<evidence type="ECO:0000313" key="3">
    <source>
        <dbReference type="EMBL" id="CAB4194752.1"/>
    </source>
</evidence>
<accession>A0A6J5PDB3</accession>
<evidence type="ECO:0000313" key="2">
    <source>
        <dbReference type="EMBL" id="CAB4169453.1"/>
    </source>
</evidence>
<sequence>MNEKYLAAIDHEIDFLTKQRQHYAEQLEKAQRLAAELDAWTQRLADALFLTLVDSGAHGAETSGVLRDWREWVTEWEANQ</sequence>
<organism evidence="2">
    <name type="scientific">uncultured Caudovirales phage</name>
    <dbReference type="NCBI Taxonomy" id="2100421"/>
    <lineage>
        <taxon>Viruses</taxon>
        <taxon>Duplodnaviria</taxon>
        <taxon>Heunggongvirae</taxon>
        <taxon>Uroviricota</taxon>
        <taxon>Caudoviricetes</taxon>
        <taxon>Peduoviridae</taxon>
        <taxon>Maltschvirus</taxon>
        <taxon>Maltschvirus maltsch</taxon>
    </lineage>
</organism>
<evidence type="ECO:0000256" key="1">
    <source>
        <dbReference type="SAM" id="Coils"/>
    </source>
</evidence>
<dbReference type="EMBL" id="LR796843">
    <property type="protein sequence ID" value="CAB4169453.1"/>
    <property type="molecule type" value="Genomic_DNA"/>
</dbReference>
<keyword evidence="1" id="KW-0175">Coiled coil</keyword>
<feature type="coiled-coil region" evidence="1">
    <location>
        <begin position="13"/>
        <end position="43"/>
    </location>
</feature>
<dbReference type="EMBL" id="LR797221">
    <property type="protein sequence ID" value="CAB4194752.1"/>
    <property type="molecule type" value="Genomic_DNA"/>
</dbReference>
<protein>
    <submittedName>
        <fullName evidence="2">Uncharacterized protein</fullName>
    </submittedName>
</protein>